<accession>A0A252F5S2</accession>
<dbReference type="GO" id="GO:0051301">
    <property type="term" value="P:cell division"/>
    <property type="evidence" value="ECO:0007669"/>
    <property type="project" value="InterPro"/>
</dbReference>
<evidence type="ECO:0000256" key="4">
    <source>
        <dbReference type="ARBA" id="ARBA00022692"/>
    </source>
</evidence>
<comment type="caution">
    <text evidence="19">The sequence shown here is derived from an EMBL/GenBank/DDBJ whole genome shotgun (WGS) entry which is preliminary data.</text>
</comment>
<dbReference type="AlphaFoldDB" id="A0A252F5S2"/>
<sequence length="430" mass="47474">MEVVSLPTASNTKRRGSPRRRAASRRSPQKAQAQSRQDSRGKRRVRRSRARVRTVQPRNAFQAGLLEQSKKKIDAPLLLITVMLLVVGLIALLSASYPKGYYSSNIGPFYYFIRQLGMAVVGLVLMWGVSCINYTMYKRWAFILYFISFVMLVLVLTPLGTTLNKSRRWLFGFQPSEIAKLAIILLFATMASAKSESVRKVKGLLVYVALIGVYILLLAMEPHMSASMILIVIGFVILFVAGMHVWFLVPVGIGGGIIAVIAYFTLNHVQERINIFLNPFLDAKDTGYQAVQSLIAIGSGGAFGLGLGQSRQKFLYLPEPMNDFIFSVICEELGFVGAALILVLFAYFVYRGFSIARRAADRFGCLLATGITMQFAFQILLNLAVVSGLFPVTGASLPLFSYGGTALVMQLVEIGILLNISRNIPPSKKE</sequence>
<feature type="transmembrane region" description="Helical" evidence="18">
    <location>
        <begin position="226"/>
        <end position="242"/>
    </location>
</feature>
<dbReference type="GO" id="GO:0008955">
    <property type="term" value="F:peptidoglycan glycosyltransferase activity"/>
    <property type="evidence" value="ECO:0007669"/>
    <property type="project" value="UniProtKB-EC"/>
</dbReference>
<feature type="transmembrane region" description="Helical" evidence="18">
    <location>
        <begin position="203"/>
        <end position="220"/>
    </location>
</feature>
<evidence type="ECO:0000256" key="9">
    <source>
        <dbReference type="ARBA" id="ARBA00032370"/>
    </source>
</evidence>
<feature type="transmembrane region" description="Helical" evidence="18">
    <location>
        <begin position="169"/>
        <end position="191"/>
    </location>
</feature>
<feature type="transmembrane region" description="Helical" evidence="18">
    <location>
        <begin position="399"/>
        <end position="420"/>
    </location>
</feature>
<evidence type="ECO:0000256" key="7">
    <source>
        <dbReference type="ARBA" id="ARBA00022989"/>
    </source>
</evidence>
<dbReference type="GO" id="GO:0015648">
    <property type="term" value="F:lipid-linked peptidoglycan transporter activity"/>
    <property type="evidence" value="ECO:0007669"/>
    <property type="project" value="TreeGrafter"/>
</dbReference>
<evidence type="ECO:0000256" key="11">
    <source>
        <dbReference type="ARBA" id="ARBA00038053"/>
    </source>
</evidence>
<feature type="transmembrane region" description="Helical" evidence="18">
    <location>
        <begin position="247"/>
        <end position="266"/>
    </location>
</feature>
<comment type="similarity">
    <text evidence="11">Belongs to the SEDS family. FtsW subfamily.</text>
</comment>
<evidence type="ECO:0000256" key="17">
    <source>
        <dbReference type="SAM" id="MobiDB-lite"/>
    </source>
</evidence>
<keyword evidence="2" id="KW-0328">Glycosyltransferase</keyword>
<dbReference type="EMBL" id="NHOC01000004">
    <property type="protein sequence ID" value="OUM21010.1"/>
    <property type="molecule type" value="Genomic_DNA"/>
</dbReference>
<keyword evidence="3" id="KW-0808">Transferase</keyword>
<dbReference type="GO" id="GO:0008360">
    <property type="term" value="P:regulation of cell shape"/>
    <property type="evidence" value="ECO:0007669"/>
    <property type="project" value="UniProtKB-KW"/>
</dbReference>
<name>A0A252F5S2_9FIRM</name>
<protein>
    <recommendedName>
        <fullName evidence="12">Probable peptidoglycan glycosyltransferase FtsW</fullName>
        <ecNumber evidence="14">2.4.99.28</ecNumber>
    </recommendedName>
    <alternativeName>
        <fullName evidence="13">Cell division protein FtsW</fullName>
    </alternativeName>
    <alternativeName>
        <fullName evidence="10">Cell wall polymerase</fullName>
    </alternativeName>
    <alternativeName>
        <fullName evidence="9">Peptidoglycan polymerase</fullName>
    </alternativeName>
</protein>
<evidence type="ECO:0000256" key="15">
    <source>
        <dbReference type="ARBA" id="ARBA00049902"/>
    </source>
</evidence>
<comment type="subcellular location">
    <subcellularLocation>
        <location evidence="1">Membrane</location>
        <topology evidence="1">Multi-pass membrane protein</topology>
    </subcellularLocation>
</comment>
<dbReference type="PANTHER" id="PTHR30474:SF2">
    <property type="entry name" value="PEPTIDOGLYCAN GLYCOSYLTRANSFERASE FTSW-RELATED"/>
    <property type="match status" value="1"/>
</dbReference>
<proteinExistence type="inferred from homology"/>
<evidence type="ECO:0000256" key="16">
    <source>
        <dbReference type="ARBA" id="ARBA00049966"/>
    </source>
</evidence>
<evidence type="ECO:0000313" key="19">
    <source>
        <dbReference type="EMBL" id="OUM21010.1"/>
    </source>
</evidence>
<evidence type="ECO:0000256" key="14">
    <source>
        <dbReference type="ARBA" id="ARBA00044770"/>
    </source>
</evidence>
<dbReference type="Proteomes" id="UP000194903">
    <property type="component" value="Unassembled WGS sequence"/>
</dbReference>
<evidence type="ECO:0000256" key="18">
    <source>
        <dbReference type="SAM" id="Phobius"/>
    </source>
</evidence>
<evidence type="ECO:0000256" key="10">
    <source>
        <dbReference type="ARBA" id="ARBA00033270"/>
    </source>
</evidence>
<feature type="transmembrane region" description="Helical" evidence="18">
    <location>
        <begin position="362"/>
        <end position="387"/>
    </location>
</feature>
<keyword evidence="4 18" id="KW-0812">Transmembrane</keyword>
<dbReference type="GO" id="GO:0005886">
    <property type="term" value="C:plasma membrane"/>
    <property type="evidence" value="ECO:0007669"/>
    <property type="project" value="TreeGrafter"/>
</dbReference>
<keyword evidence="6" id="KW-0573">Peptidoglycan synthesis</keyword>
<keyword evidence="20" id="KW-1185">Reference proteome</keyword>
<feature type="transmembrane region" description="Helical" evidence="18">
    <location>
        <begin position="142"/>
        <end position="163"/>
    </location>
</feature>
<evidence type="ECO:0000256" key="6">
    <source>
        <dbReference type="ARBA" id="ARBA00022984"/>
    </source>
</evidence>
<comment type="function">
    <text evidence="16">Peptidoglycan polymerase that is essential for cell division.</text>
</comment>
<feature type="region of interest" description="Disordered" evidence="17">
    <location>
        <begin position="1"/>
        <end position="52"/>
    </location>
</feature>
<keyword evidence="8 18" id="KW-0472">Membrane</keyword>
<dbReference type="GO" id="GO:0009252">
    <property type="term" value="P:peptidoglycan biosynthetic process"/>
    <property type="evidence" value="ECO:0007669"/>
    <property type="project" value="UniProtKB-KW"/>
</dbReference>
<feature type="compositionally biased region" description="Basic residues" evidence="17">
    <location>
        <begin position="41"/>
        <end position="52"/>
    </location>
</feature>
<evidence type="ECO:0000256" key="3">
    <source>
        <dbReference type="ARBA" id="ARBA00022679"/>
    </source>
</evidence>
<evidence type="ECO:0000256" key="12">
    <source>
        <dbReference type="ARBA" id="ARBA00041185"/>
    </source>
</evidence>
<evidence type="ECO:0000256" key="13">
    <source>
        <dbReference type="ARBA" id="ARBA00041418"/>
    </source>
</evidence>
<dbReference type="Pfam" id="PF01098">
    <property type="entry name" value="FTSW_RODA_SPOVE"/>
    <property type="match status" value="1"/>
</dbReference>
<feature type="transmembrane region" description="Helical" evidence="18">
    <location>
        <begin position="324"/>
        <end position="350"/>
    </location>
</feature>
<feature type="transmembrane region" description="Helical" evidence="18">
    <location>
        <begin position="109"/>
        <end position="130"/>
    </location>
</feature>
<dbReference type="InterPro" id="IPR001182">
    <property type="entry name" value="FtsW/RodA"/>
</dbReference>
<comment type="catalytic activity">
    <reaction evidence="15">
        <text>[GlcNAc-(1-&gt;4)-Mur2Ac(oyl-L-Ala-gamma-D-Glu-L-Lys-D-Ala-D-Ala)](n)-di-trans,octa-cis-undecaprenyl diphosphate + beta-D-GlcNAc-(1-&gt;4)-Mur2Ac(oyl-L-Ala-gamma-D-Glu-L-Lys-D-Ala-D-Ala)-di-trans,octa-cis-undecaprenyl diphosphate = [GlcNAc-(1-&gt;4)-Mur2Ac(oyl-L-Ala-gamma-D-Glu-L-Lys-D-Ala-D-Ala)](n+1)-di-trans,octa-cis-undecaprenyl diphosphate + di-trans,octa-cis-undecaprenyl diphosphate + H(+)</text>
        <dbReference type="Rhea" id="RHEA:23708"/>
        <dbReference type="Rhea" id="RHEA-COMP:9602"/>
        <dbReference type="Rhea" id="RHEA-COMP:9603"/>
        <dbReference type="ChEBI" id="CHEBI:15378"/>
        <dbReference type="ChEBI" id="CHEBI:58405"/>
        <dbReference type="ChEBI" id="CHEBI:60033"/>
        <dbReference type="ChEBI" id="CHEBI:78435"/>
        <dbReference type="EC" id="2.4.99.28"/>
    </reaction>
</comment>
<dbReference type="EC" id="2.4.99.28" evidence="14"/>
<dbReference type="OrthoDB" id="9812661at2"/>
<dbReference type="PANTHER" id="PTHR30474">
    <property type="entry name" value="CELL CYCLE PROTEIN"/>
    <property type="match status" value="1"/>
</dbReference>
<reference evidence="19 20" key="1">
    <citation type="submission" date="2017-05" db="EMBL/GenBank/DDBJ databases">
        <title>Butyricicoccus porcorum sp. nov. a butyrate-producing bacterium from the swine intestinal tract.</title>
        <authorList>
            <person name="Trachsel J."/>
            <person name="Humphrey S."/>
            <person name="Allen H.K."/>
        </authorList>
    </citation>
    <scope>NUCLEOTIDE SEQUENCE [LARGE SCALE GENOMIC DNA]</scope>
    <source>
        <strain evidence="19">BB10</strain>
    </source>
</reference>
<gene>
    <name evidence="19" type="ORF">CBW42_05360</name>
</gene>
<evidence type="ECO:0000256" key="2">
    <source>
        <dbReference type="ARBA" id="ARBA00022676"/>
    </source>
</evidence>
<keyword evidence="5" id="KW-0133">Cell shape</keyword>
<organism evidence="19 20">
    <name type="scientific">Butyricicoccus porcorum</name>
    <dbReference type="NCBI Taxonomy" id="1945634"/>
    <lineage>
        <taxon>Bacteria</taxon>
        <taxon>Bacillati</taxon>
        <taxon>Bacillota</taxon>
        <taxon>Clostridia</taxon>
        <taxon>Eubacteriales</taxon>
        <taxon>Butyricicoccaceae</taxon>
        <taxon>Butyricicoccus</taxon>
    </lineage>
</organism>
<dbReference type="GO" id="GO:0032153">
    <property type="term" value="C:cell division site"/>
    <property type="evidence" value="ECO:0007669"/>
    <property type="project" value="TreeGrafter"/>
</dbReference>
<evidence type="ECO:0000256" key="8">
    <source>
        <dbReference type="ARBA" id="ARBA00023136"/>
    </source>
</evidence>
<keyword evidence="7 18" id="KW-1133">Transmembrane helix</keyword>
<feature type="compositionally biased region" description="Basic residues" evidence="17">
    <location>
        <begin position="12"/>
        <end position="28"/>
    </location>
</feature>
<feature type="transmembrane region" description="Helical" evidence="18">
    <location>
        <begin position="77"/>
        <end position="97"/>
    </location>
</feature>
<evidence type="ECO:0000313" key="20">
    <source>
        <dbReference type="Proteomes" id="UP000194903"/>
    </source>
</evidence>
<evidence type="ECO:0000256" key="1">
    <source>
        <dbReference type="ARBA" id="ARBA00004141"/>
    </source>
</evidence>
<evidence type="ECO:0000256" key="5">
    <source>
        <dbReference type="ARBA" id="ARBA00022960"/>
    </source>
</evidence>